<sequence length="133" mass="13966">MKLKLIILGLVLAGAFTAGAIKSNTNRSAYACGGDCNGDHEDEVTICQCRVREDVLQCRTIEVDEEDVEDIFEAYPRSYLGACTSPSPSPSPSPEPSEEPSPSPSPSPTPETEVGLGVNGPSCTSNSFSANIS</sequence>
<evidence type="ECO:0000256" key="1">
    <source>
        <dbReference type="SAM" id="MobiDB-lite"/>
    </source>
</evidence>
<proteinExistence type="predicted"/>
<accession>A0A0G1U3Y0</accession>
<reference evidence="3 4" key="1">
    <citation type="journal article" date="2015" name="Nature">
        <title>rRNA introns, odd ribosomes, and small enigmatic genomes across a large radiation of phyla.</title>
        <authorList>
            <person name="Brown C.T."/>
            <person name="Hug L.A."/>
            <person name="Thomas B.C."/>
            <person name="Sharon I."/>
            <person name="Castelle C.J."/>
            <person name="Singh A."/>
            <person name="Wilkins M.J."/>
            <person name="Williams K.H."/>
            <person name="Banfield J.F."/>
        </authorList>
    </citation>
    <scope>NUCLEOTIDE SEQUENCE [LARGE SCALE GENOMIC DNA]</scope>
</reference>
<comment type="caution">
    <text evidence="3">The sequence shown here is derived from an EMBL/GenBank/DDBJ whole genome shotgun (WGS) entry which is preliminary data.</text>
</comment>
<gene>
    <name evidence="3" type="ORF">UX85_C0005G0076</name>
</gene>
<feature type="compositionally biased region" description="Pro residues" evidence="1">
    <location>
        <begin position="87"/>
        <end position="109"/>
    </location>
</feature>
<organism evidence="3 4">
    <name type="scientific">Candidatus Beckwithbacteria bacterium GW2011_GWB1_47_15</name>
    <dbReference type="NCBI Taxonomy" id="1618371"/>
    <lineage>
        <taxon>Bacteria</taxon>
        <taxon>Candidatus Beckwithiibacteriota</taxon>
    </lineage>
</organism>
<name>A0A0G1U3Y0_9BACT</name>
<dbReference type="PATRIC" id="fig|1618371.3.peg.869"/>
<feature type="region of interest" description="Disordered" evidence="1">
    <location>
        <begin position="79"/>
        <end position="133"/>
    </location>
</feature>
<protein>
    <submittedName>
        <fullName evidence="3">Uncharacterized protein</fullName>
    </submittedName>
</protein>
<dbReference type="AlphaFoldDB" id="A0A0G1U3Y0"/>
<keyword evidence="2" id="KW-0732">Signal</keyword>
<feature type="compositionally biased region" description="Polar residues" evidence="1">
    <location>
        <begin position="121"/>
        <end position="133"/>
    </location>
</feature>
<evidence type="ECO:0000256" key="2">
    <source>
        <dbReference type="SAM" id="SignalP"/>
    </source>
</evidence>
<feature type="non-terminal residue" evidence="3">
    <location>
        <position position="133"/>
    </location>
</feature>
<evidence type="ECO:0000313" key="3">
    <source>
        <dbReference type="EMBL" id="KKU61038.1"/>
    </source>
</evidence>
<feature type="chain" id="PRO_5002539923" evidence="2">
    <location>
        <begin position="21"/>
        <end position="133"/>
    </location>
</feature>
<dbReference type="Proteomes" id="UP000033860">
    <property type="component" value="Unassembled WGS sequence"/>
</dbReference>
<evidence type="ECO:0000313" key="4">
    <source>
        <dbReference type="Proteomes" id="UP000033860"/>
    </source>
</evidence>
<feature type="signal peptide" evidence="2">
    <location>
        <begin position="1"/>
        <end position="20"/>
    </location>
</feature>
<dbReference type="EMBL" id="LCNT01000005">
    <property type="protein sequence ID" value="KKU61038.1"/>
    <property type="molecule type" value="Genomic_DNA"/>
</dbReference>